<dbReference type="AlphaFoldDB" id="A0A9J6HBT0"/>
<accession>A0A9J6HBT0</accession>
<dbReference type="VEuPathDB" id="VectorBase:HLOH_048762"/>
<comment type="caution">
    <text evidence="1">The sequence shown here is derived from an EMBL/GenBank/DDBJ whole genome shotgun (WGS) entry which is preliminary data.</text>
</comment>
<name>A0A9J6HBT0_HAELO</name>
<protein>
    <recommendedName>
        <fullName evidence="3">DUF659 domain-containing protein</fullName>
    </recommendedName>
</protein>
<evidence type="ECO:0008006" key="3">
    <source>
        <dbReference type="Google" id="ProtNLM"/>
    </source>
</evidence>
<dbReference type="EMBL" id="JABSTR010002176">
    <property type="protein sequence ID" value="KAH9384344.1"/>
    <property type="molecule type" value="Genomic_DNA"/>
</dbReference>
<reference evidence="1 2" key="1">
    <citation type="journal article" date="2020" name="Cell">
        <title>Large-Scale Comparative Analyses of Tick Genomes Elucidate Their Genetic Diversity and Vector Capacities.</title>
        <authorList>
            <consortium name="Tick Genome and Microbiome Consortium (TIGMIC)"/>
            <person name="Jia N."/>
            <person name="Wang J."/>
            <person name="Shi W."/>
            <person name="Du L."/>
            <person name="Sun Y."/>
            <person name="Zhan W."/>
            <person name="Jiang J.F."/>
            <person name="Wang Q."/>
            <person name="Zhang B."/>
            <person name="Ji P."/>
            <person name="Bell-Sakyi L."/>
            <person name="Cui X.M."/>
            <person name="Yuan T.T."/>
            <person name="Jiang B.G."/>
            <person name="Yang W.F."/>
            <person name="Lam T.T."/>
            <person name="Chang Q.C."/>
            <person name="Ding S.J."/>
            <person name="Wang X.J."/>
            <person name="Zhu J.G."/>
            <person name="Ruan X.D."/>
            <person name="Zhao L."/>
            <person name="Wei J.T."/>
            <person name="Ye R.Z."/>
            <person name="Que T.C."/>
            <person name="Du C.H."/>
            <person name="Zhou Y.H."/>
            <person name="Cheng J.X."/>
            <person name="Dai P.F."/>
            <person name="Guo W.B."/>
            <person name="Han X.H."/>
            <person name="Huang E.J."/>
            <person name="Li L.F."/>
            <person name="Wei W."/>
            <person name="Gao Y.C."/>
            <person name="Liu J.Z."/>
            <person name="Shao H.Z."/>
            <person name="Wang X."/>
            <person name="Wang C.C."/>
            <person name="Yang T.C."/>
            <person name="Huo Q.B."/>
            <person name="Li W."/>
            <person name="Chen H.Y."/>
            <person name="Chen S.E."/>
            <person name="Zhou L.G."/>
            <person name="Ni X.B."/>
            <person name="Tian J.H."/>
            <person name="Sheng Y."/>
            <person name="Liu T."/>
            <person name="Pan Y.S."/>
            <person name="Xia L.Y."/>
            <person name="Li J."/>
            <person name="Zhao F."/>
            <person name="Cao W.C."/>
        </authorList>
    </citation>
    <scope>NUCLEOTIDE SEQUENCE [LARGE SCALE GENOMIC DNA]</scope>
    <source>
        <strain evidence="1">HaeL-2018</strain>
    </source>
</reference>
<gene>
    <name evidence="1" type="ORF">HPB48_026346</name>
</gene>
<sequence>MDKKAAFKALRPPYKPPNRHSLAGTLLDAEYDAATVSMNNSIEKASFMTLVTDGWTNVEGESVINFVLCTPSPLFFKTTL</sequence>
<proteinExistence type="predicted"/>
<organism evidence="1 2">
    <name type="scientific">Haemaphysalis longicornis</name>
    <name type="common">Bush tick</name>
    <dbReference type="NCBI Taxonomy" id="44386"/>
    <lineage>
        <taxon>Eukaryota</taxon>
        <taxon>Metazoa</taxon>
        <taxon>Ecdysozoa</taxon>
        <taxon>Arthropoda</taxon>
        <taxon>Chelicerata</taxon>
        <taxon>Arachnida</taxon>
        <taxon>Acari</taxon>
        <taxon>Parasitiformes</taxon>
        <taxon>Ixodida</taxon>
        <taxon>Ixodoidea</taxon>
        <taxon>Ixodidae</taxon>
        <taxon>Haemaphysalinae</taxon>
        <taxon>Haemaphysalis</taxon>
    </lineage>
</organism>
<evidence type="ECO:0000313" key="1">
    <source>
        <dbReference type="EMBL" id="KAH9384344.1"/>
    </source>
</evidence>
<dbReference type="OrthoDB" id="6778913at2759"/>
<keyword evidence="2" id="KW-1185">Reference proteome</keyword>
<evidence type="ECO:0000313" key="2">
    <source>
        <dbReference type="Proteomes" id="UP000821853"/>
    </source>
</evidence>
<dbReference type="Proteomes" id="UP000821853">
    <property type="component" value="Unassembled WGS sequence"/>
</dbReference>